<dbReference type="GO" id="GO:0003677">
    <property type="term" value="F:DNA binding"/>
    <property type="evidence" value="ECO:0007669"/>
    <property type="project" value="UniProtKB-KW"/>
</dbReference>
<comment type="caution">
    <text evidence="6">The sequence shown here is derived from an EMBL/GenBank/DDBJ whole genome shotgun (WGS) entry which is preliminary data.</text>
</comment>
<comment type="subcellular location">
    <subcellularLocation>
        <location evidence="1">Nucleus</location>
    </subcellularLocation>
</comment>
<organism evidence="6 7">
    <name type="scientific">Striga asiatica</name>
    <name type="common">Asiatic witchweed</name>
    <name type="synonym">Buchnera asiatica</name>
    <dbReference type="NCBI Taxonomy" id="4170"/>
    <lineage>
        <taxon>Eukaryota</taxon>
        <taxon>Viridiplantae</taxon>
        <taxon>Streptophyta</taxon>
        <taxon>Embryophyta</taxon>
        <taxon>Tracheophyta</taxon>
        <taxon>Spermatophyta</taxon>
        <taxon>Magnoliopsida</taxon>
        <taxon>eudicotyledons</taxon>
        <taxon>Gunneridae</taxon>
        <taxon>Pentapetalae</taxon>
        <taxon>asterids</taxon>
        <taxon>lamiids</taxon>
        <taxon>Lamiales</taxon>
        <taxon>Orobanchaceae</taxon>
        <taxon>Buchnereae</taxon>
        <taxon>Striga</taxon>
    </lineage>
</organism>
<dbReference type="Proteomes" id="UP000325081">
    <property type="component" value="Unassembled WGS sequence"/>
</dbReference>
<protein>
    <submittedName>
        <fullName evidence="6">B3 domain-containing protein</fullName>
    </submittedName>
</protein>
<keyword evidence="4" id="KW-0804">Transcription</keyword>
<dbReference type="GO" id="GO:0005634">
    <property type="term" value="C:nucleus"/>
    <property type="evidence" value="ECO:0007669"/>
    <property type="project" value="UniProtKB-SubCell"/>
</dbReference>
<gene>
    <name evidence="6" type="ORF">STAS_17928</name>
</gene>
<evidence type="ECO:0000256" key="3">
    <source>
        <dbReference type="ARBA" id="ARBA00023125"/>
    </source>
</evidence>
<evidence type="ECO:0000256" key="5">
    <source>
        <dbReference type="ARBA" id="ARBA00023242"/>
    </source>
</evidence>
<dbReference type="EMBL" id="BKCP01006071">
    <property type="protein sequence ID" value="GER41216.1"/>
    <property type="molecule type" value="Genomic_DNA"/>
</dbReference>
<dbReference type="SUPFAM" id="SSF101936">
    <property type="entry name" value="DNA-binding pseudobarrel domain"/>
    <property type="match status" value="1"/>
</dbReference>
<accession>A0A5A7Q8H8</accession>
<proteinExistence type="predicted"/>
<keyword evidence="7" id="KW-1185">Reference proteome</keyword>
<evidence type="ECO:0000256" key="4">
    <source>
        <dbReference type="ARBA" id="ARBA00023163"/>
    </source>
</evidence>
<evidence type="ECO:0000313" key="7">
    <source>
        <dbReference type="Proteomes" id="UP000325081"/>
    </source>
</evidence>
<keyword evidence="3" id="KW-0238">DNA-binding</keyword>
<dbReference type="Gene3D" id="2.40.330.10">
    <property type="entry name" value="DNA-binding pseudobarrel domain"/>
    <property type="match status" value="1"/>
</dbReference>
<reference evidence="7" key="1">
    <citation type="journal article" date="2019" name="Curr. Biol.">
        <title>Genome Sequence of Striga asiatica Provides Insight into the Evolution of Plant Parasitism.</title>
        <authorList>
            <person name="Yoshida S."/>
            <person name="Kim S."/>
            <person name="Wafula E.K."/>
            <person name="Tanskanen J."/>
            <person name="Kim Y.M."/>
            <person name="Honaas L."/>
            <person name="Yang Z."/>
            <person name="Spallek T."/>
            <person name="Conn C.E."/>
            <person name="Ichihashi Y."/>
            <person name="Cheong K."/>
            <person name="Cui S."/>
            <person name="Der J.P."/>
            <person name="Gundlach H."/>
            <person name="Jiao Y."/>
            <person name="Hori C."/>
            <person name="Ishida J.K."/>
            <person name="Kasahara H."/>
            <person name="Kiba T."/>
            <person name="Kim M.S."/>
            <person name="Koo N."/>
            <person name="Laohavisit A."/>
            <person name="Lee Y.H."/>
            <person name="Lumba S."/>
            <person name="McCourt P."/>
            <person name="Mortimer J.C."/>
            <person name="Mutuku J.M."/>
            <person name="Nomura T."/>
            <person name="Sasaki-Sekimoto Y."/>
            <person name="Seto Y."/>
            <person name="Wang Y."/>
            <person name="Wakatake T."/>
            <person name="Sakakibara H."/>
            <person name="Demura T."/>
            <person name="Yamaguchi S."/>
            <person name="Yoneyama K."/>
            <person name="Manabe R.I."/>
            <person name="Nelson D.C."/>
            <person name="Schulman A.H."/>
            <person name="Timko M.P."/>
            <person name="dePamphilis C.W."/>
            <person name="Choi D."/>
            <person name="Shirasu K."/>
        </authorList>
    </citation>
    <scope>NUCLEOTIDE SEQUENCE [LARGE SCALE GENOMIC DNA]</scope>
    <source>
        <strain evidence="7">cv. UVA1</strain>
    </source>
</reference>
<keyword evidence="2" id="KW-0805">Transcription regulation</keyword>
<sequence length="142" mass="16773">MSTDGWRDFILAEDITLCYFLVFRPKTIFDFEVMVMEPNGCERLPHYTFTLDIKSTHVGRARLGIPMQFWRDYIEGHYLNYNSAMLKFGDNWYDVEIIHGHGKKLLQNGRARQFVDDNIVVGDVCTFFLLPHEEVIKFKVKM</sequence>
<keyword evidence="5" id="KW-0539">Nucleus</keyword>
<evidence type="ECO:0000256" key="2">
    <source>
        <dbReference type="ARBA" id="ARBA00023015"/>
    </source>
</evidence>
<name>A0A5A7Q8H8_STRAF</name>
<dbReference type="InterPro" id="IPR015300">
    <property type="entry name" value="DNA-bd_pseudobarrel_sf"/>
</dbReference>
<dbReference type="AlphaFoldDB" id="A0A5A7Q8H8"/>
<evidence type="ECO:0000256" key="1">
    <source>
        <dbReference type="ARBA" id="ARBA00004123"/>
    </source>
</evidence>
<evidence type="ECO:0000313" key="6">
    <source>
        <dbReference type="EMBL" id="GER41216.1"/>
    </source>
</evidence>